<comment type="caution">
    <text evidence="21">The sequence shown here is derived from an EMBL/GenBank/DDBJ whole genome shotgun (WGS) entry which is preliminary data.</text>
</comment>
<evidence type="ECO:0000256" key="3">
    <source>
        <dbReference type="ARBA" id="ARBA00004305"/>
    </source>
</evidence>
<keyword evidence="9" id="KW-0238">DNA-binding</keyword>
<dbReference type="FunFam" id="3.30.559.10:FF:000027">
    <property type="entry name" value="Dihydrolipoamide acetyltransferase component of pyruvate dehydrogenase complex"/>
    <property type="match status" value="1"/>
</dbReference>
<evidence type="ECO:0000259" key="19">
    <source>
        <dbReference type="PROSITE" id="PS51351"/>
    </source>
</evidence>
<reference evidence="21 22" key="1">
    <citation type="submission" date="2020-08" db="EMBL/GenBank/DDBJ databases">
        <authorList>
            <person name="Hejnol A."/>
        </authorList>
    </citation>
    <scope>NUCLEOTIDE SEQUENCE [LARGE SCALE GENOMIC DNA]</scope>
</reference>
<evidence type="ECO:0000256" key="5">
    <source>
        <dbReference type="ARBA" id="ARBA00022679"/>
    </source>
</evidence>
<dbReference type="Gene3D" id="2.40.50.100">
    <property type="match status" value="1"/>
</dbReference>
<dbReference type="Pfam" id="PF00198">
    <property type="entry name" value="2-oxoacid_dh"/>
    <property type="match status" value="1"/>
</dbReference>
<dbReference type="FunFam" id="2.40.50.100:FF:000013">
    <property type="entry name" value="Dihydrolipoamide acetyltransferase component of pyruvate dehydrogenase complex"/>
    <property type="match status" value="1"/>
</dbReference>
<dbReference type="CDD" id="cd06849">
    <property type="entry name" value="lipoyl_domain"/>
    <property type="match status" value="1"/>
</dbReference>
<evidence type="ECO:0000256" key="15">
    <source>
        <dbReference type="ARBA" id="ARBA00051775"/>
    </source>
</evidence>
<keyword evidence="6 16" id="KW-0450">Lipoyl</keyword>
<evidence type="ECO:0000256" key="16">
    <source>
        <dbReference type="RuleBase" id="RU003423"/>
    </source>
</evidence>
<dbReference type="SUPFAM" id="SSF47005">
    <property type="entry name" value="Peripheral subunit-binding domain of 2-oxo acid dehydrogenase complex"/>
    <property type="match status" value="1"/>
</dbReference>
<evidence type="ECO:0000256" key="9">
    <source>
        <dbReference type="ARBA" id="ARBA00023125"/>
    </source>
</evidence>
<dbReference type="InterPro" id="IPR023213">
    <property type="entry name" value="CAT-like_dom_sf"/>
</dbReference>
<comment type="similarity">
    <text evidence="4 16">Belongs to the 2-oxoacid dehydrogenase family.</text>
</comment>
<dbReference type="PANTHER" id="PTHR43178:SF5">
    <property type="entry name" value="LIPOAMIDE ACYLTRANSFERASE COMPONENT OF BRANCHED-CHAIN ALPHA-KETO ACID DEHYDROGENASE COMPLEX, MITOCHONDRIAL"/>
    <property type="match status" value="1"/>
</dbReference>
<evidence type="ECO:0000256" key="2">
    <source>
        <dbReference type="ARBA" id="ARBA00004123"/>
    </source>
</evidence>
<evidence type="ECO:0000259" key="20">
    <source>
        <dbReference type="PROSITE" id="PS51826"/>
    </source>
</evidence>
<comment type="catalytic activity">
    <reaction evidence="15">
        <text>N(6)-[(R)-dihydrolipoyl]-L-lysyl-[protein] + 2-methylpropanoyl-CoA = N(6)-[(R)-S(8)-2-methylpropanoyldihydrolipoyl]-L-lysyl-[protein] + CoA</text>
        <dbReference type="Rhea" id="RHEA:18865"/>
        <dbReference type="Rhea" id="RHEA-COMP:10475"/>
        <dbReference type="Rhea" id="RHEA-COMP:10497"/>
        <dbReference type="ChEBI" id="CHEBI:57287"/>
        <dbReference type="ChEBI" id="CHEBI:57338"/>
        <dbReference type="ChEBI" id="CHEBI:83100"/>
        <dbReference type="ChEBI" id="CHEBI:83142"/>
        <dbReference type="EC" id="2.3.1.168"/>
    </reaction>
    <physiologicalReaction direction="left-to-right" evidence="15">
        <dbReference type="Rhea" id="RHEA:18866"/>
    </physiologicalReaction>
</comment>
<evidence type="ECO:0000313" key="22">
    <source>
        <dbReference type="Proteomes" id="UP000549394"/>
    </source>
</evidence>
<feature type="domain" description="Peripheral subunit-binding (PSBD)" evidence="20">
    <location>
        <begin position="400"/>
        <end position="437"/>
    </location>
</feature>
<dbReference type="GO" id="GO:0016407">
    <property type="term" value="F:acetyltransferase activity"/>
    <property type="evidence" value="ECO:0007669"/>
    <property type="project" value="TreeGrafter"/>
</dbReference>
<dbReference type="FunFam" id="1.10.10.10:FF:000177">
    <property type="entry name" value="Transcription initiation factor IIE subunit beta"/>
    <property type="match status" value="1"/>
</dbReference>
<keyword evidence="10" id="KW-0496">Mitochondrion</keyword>
<dbReference type="CDD" id="cd07977">
    <property type="entry name" value="TFIIE_beta_winged_helix"/>
    <property type="match status" value="1"/>
</dbReference>
<evidence type="ECO:0000256" key="17">
    <source>
        <dbReference type="SAM" id="MobiDB-lite"/>
    </source>
</evidence>
<keyword evidence="11" id="KW-0804">Transcription</keyword>
<name>A0A7I8VTD1_9ANNE</name>
<dbReference type="PROSITE" id="PS50968">
    <property type="entry name" value="BIOTINYL_LIPOYL"/>
    <property type="match status" value="1"/>
</dbReference>
<dbReference type="FunFam" id="4.10.320.10:FF:000002">
    <property type="entry name" value="Dihydrolipoamide acetyltransferase component of pyruvate dehydrogenase complex"/>
    <property type="match status" value="1"/>
</dbReference>
<feature type="region of interest" description="Disordered" evidence="17">
    <location>
        <begin position="1"/>
        <end position="38"/>
    </location>
</feature>
<dbReference type="Proteomes" id="UP000549394">
    <property type="component" value="Unassembled WGS sequence"/>
</dbReference>
<keyword evidence="12" id="KW-0539">Nucleus</keyword>
<dbReference type="Pfam" id="PF02186">
    <property type="entry name" value="TFIIE_beta"/>
    <property type="match status" value="1"/>
</dbReference>
<evidence type="ECO:0000256" key="1">
    <source>
        <dbReference type="ARBA" id="ARBA00001938"/>
    </source>
</evidence>
<dbReference type="Pfam" id="PF18121">
    <property type="entry name" value="TFA2_Winged_2"/>
    <property type="match status" value="1"/>
</dbReference>
<dbReference type="InterPro" id="IPR011053">
    <property type="entry name" value="Single_hybrid_motif"/>
</dbReference>
<dbReference type="InterPro" id="IPR001078">
    <property type="entry name" value="2-oxoacid_DH_actylTfrase"/>
</dbReference>
<keyword evidence="7" id="KW-0809">Transit peptide</keyword>
<evidence type="ECO:0000256" key="11">
    <source>
        <dbReference type="ARBA" id="ARBA00023163"/>
    </source>
</evidence>
<dbReference type="PANTHER" id="PTHR43178">
    <property type="entry name" value="DIHYDROLIPOAMIDE ACETYLTRANSFERASE COMPONENT OF PYRUVATE DEHYDROGENASE COMPLEX"/>
    <property type="match status" value="1"/>
</dbReference>
<comment type="cofactor">
    <cofactor evidence="1 16">
        <name>(R)-lipoate</name>
        <dbReference type="ChEBI" id="CHEBI:83088"/>
    </cofactor>
</comment>
<evidence type="ECO:0000256" key="12">
    <source>
        <dbReference type="ARBA" id="ARBA00023242"/>
    </source>
</evidence>
<dbReference type="InterPro" id="IPR040501">
    <property type="entry name" value="TFA2_Winged_2"/>
</dbReference>
<dbReference type="GO" id="GO:0003677">
    <property type="term" value="F:DNA binding"/>
    <property type="evidence" value="ECO:0007669"/>
    <property type="project" value="UniProtKB-KW"/>
</dbReference>
<sequence>MDPELVKQRTAFLKRAKANPGIERKKRPRQDEADDELDRLDKLDKKAKSERVSQMFDYKSTSGTSQYKFSILSKIVRYMKDRHLQGDTHSLNIQEILEETGQTDAGPKIRHWLANEALPNNPKIETEPGQFFKFRPKYQAKDRKSLRRLLEKYDQESLGGILEVDIKESVPNAEKHLKNLNDQIIYVRRPQDKQRVIFYNDKTFEFKVDESLQKLWRSIPLEGTDEKKIDEYLEKQGIHAMTTMGEATINRNHQLSTYIRHVLAPRQNFVKNRYFHTTSYCAEIVPFKLADIGEGIREVTITEWHVKEGDTVAQFDALCDVQSDKATTQISSRYDGIVRKLYCGIDDVVLVGNPLVDIEVEDEESSQSQIDFDDQVISKSSQEPAEVSSVEQFTSGGKILATPAVRRLAVENSLELSEIAGTGKQGRVLKEDVLRYLNNFTAKPKEVASPTPAVPKSVETMKPSTFVPSTPAAPLTADKKEPIKGMKKAMVKSMTNALKIPHFGYKDELELSRLIETRNELKSLASKYDVKLSFMPFFIKAASLALLEYPQMNASVDEKCENILYYSNHNISLALDSPQGLIVPNIKNVQNLSLLQVAVELNRLISLGGEGKLGQDDLSGGTFTLSNIGTIGGTYAFPILMPDQVVIGALGKLRKIPVFDENENVKVGNVMNVSWSADHRVVDGASIARFSNVWKNYLENPESMLLNMK</sequence>
<dbReference type="SUPFAM" id="SSF51230">
    <property type="entry name" value="Single hybrid motif"/>
    <property type="match status" value="1"/>
</dbReference>
<dbReference type="OrthoDB" id="202158at2759"/>
<feature type="domain" description="TFIIE beta" evidence="19">
    <location>
        <begin position="60"/>
        <end position="141"/>
    </location>
</feature>
<dbReference type="InterPro" id="IPR003166">
    <property type="entry name" value="TFIIE_bsu_DNA-bd"/>
</dbReference>
<dbReference type="PROSITE" id="PS51351">
    <property type="entry name" value="TFIIE_BETA_C"/>
    <property type="match status" value="1"/>
</dbReference>
<dbReference type="GO" id="GO:0006367">
    <property type="term" value="P:transcription initiation at RNA polymerase II promoter"/>
    <property type="evidence" value="ECO:0007669"/>
    <property type="project" value="InterPro"/>
</dbReference>
<comment type="subcellular location">
    <subcellularLocation>
        <location evidence="3">Mitochondrion matrix</location>
    </subcellularLocation>
    <subcellularLocation>
        <location evidence="2">Nucleus</location>
    </subcellularLocation>
</comment>
<keyword evidence="13 16" id="KW-0012">Acyltransferase</keyword>
<dbReference type="PROSITE" id="PS51826">
    <property type="entry name" value="PSBD"/>
    <property type="match status" value="1"/>
</dbReference>
<accession>A0A7I8VTD1</accession>
<evidence type="ECO:0000256" key="6">
    <source>
        <dbReference type="ARBA" id="ARBA00022823"/>
    </source>
</evidence>
<dbReference type="InterPro" id="IPR036388">
    <property type="entry name" value="WH-like_DNA-bd_sf"/>
</dbReference>
<dbReference type="Pfam" id="PF02817">
    <property type="entry name" value="E3_binding"/>
    <property type="match status" value="1"/>
</dbReference>
<feature type="domain" description="Lipoyl-binding" evidence="18">
    <location>
        <begin position="284"/>
        <end position="359"/>
    </location>
</feature>
<dbReference type="Gene3D" id="4.10.320.10">
    <property type="entry name" value="E3-binding domain"/>
    <property type="match status" value="1"/>
</dbReference>
<dbReference type="GO" id="GO:0005759">
    <property type="term" value="C:mitochondrial matrix"/>
    <property type="evidence" value="ECO:0007669"/>
    <property type="project" value="UniProtKB-SubCell"/>
</dbReference>
<dbReference type="InterPro" id="IPR004167">
    <property type="entry name" value="PSBD"/>
</dbReference>
<dbReference type="Gene3D" id="1.10.10.10">
    <property type="entry name" value="Winged helix-like DNA-binding domain superfamily/Winged helix DNA-binding domain"/>
    <property type="match status" value="1"/>
</dbReference>
<dbReference type="InterPro" id="IPR050743">
    <property type="entry name" value="2-oxoacid_DH_E2_comp"/>
</dbReference>
<keyword evidence="22" id="KW-1185">Reference proteome</keyword>
<evidence type="ECO:0000256" key="7">
    <source>
        <dbReference type="ARBA" id="ARBA00022946"/>
    </source>
</evidence>
<evidence type="ECO:0000256" key="8">
    <source>
        <dbReference type="ARBA" id="ARBA00023015"/>
    </source>
</evidence>
<dbReference type="EMBL" id="CAJFCJ010000009">
    <property type="protein sequence ID" value="CAD5119217.1"/>
    <property type="molecule type" value="Genomic_DNA"/>
</dbReference>
<dbReference type="Pfam" id="PF00364">
    <property type="entry name" value="Biotin_lipoyl"/>
    <property type="match status" value="1"/>
</dbReference>
<evidence type="ECO:0000259" key="18">
    <source>
        <dbReference type="PROSITE" id="PS50968"/>
    </source>
</evidence>
<dbReference type="EC" id="2.3.1.-" evidence="16"/>
<dbReference type="InterPro" id="IPR003016">
    <property type="entry name" value="2-oxoA_DH_lipoyl-BS"/>
</dbReference>
<proteinExistence type="inferred from homology"/>
<evidence type="ECO:0000313" key="21">
    <source>
        <dbReference type="EMBL" id="CAD5119217.1"/>
    </source>
</evidence>
<evidence type="ECO:0000256" key="13">
    <source>
        <dbReference type="ARBA" id="ARBA00023315"/>
    </source>
</evidence>
<keyword evidence="5 16" id="KW-0808">Transferase</keyword>
<dbReference type="GO" id="GO:0031405">
    <property type="term" value="F:lipoic acid binding"/>
    <property type="evidence" value="ECO:0007669"/>
    <property type="project" value="TreeGrafter"/>
</dbReference>
<gene>
    <name evidence="21" type="ORF">DGYR_LOCUS7489</name>
</gene>
<evidence type="ECO:0000256" key="10">
    <source>
        <dbReference type="ARBA" id="ARBA00023128"/>
    </source>
</evidence>
<comment type="function">
    <text evidence="14">Recruits TFIIH to the initiation complex and stimulates the RNA polymerase II C-terminal domain kinase and DNA-dependent ATPase activities of TFIIH. Both TFIIH and TFIIE are required for promoter clearance by RNA polymerase.</text>
</comment>
<dbReference type="PROSITE" id="PS00189">
    <property type="entry name" value="LIPOYL"/>
    <property type="match status" value="1"/>
</dbReference>
<dbReference type="InterPro" id="IPR000089">
    <property type="entry name" value="Biotin_lipoyl"/>
</dbReference>
<evidence type="ECO:0000256" key="14">
    <source>
        <dbReference type="ARBA" id="ARBA00025581"/>
    </source>
</evidence>
<dbReference type="SUPFAM" id="SSF46785">
    <property type="entry name" value="Winged helix' DNA-binding domain"/>
    <property type="match status" value="1"/>
</dbReference>
<dbReference type="Gene3D" id="3.30.559.10">
    <property type="entry name" value="Chloramphenicol acetyltransferase-like domain"/>
    <property type="match status" value="1"/>
</dbReference>
<dbReference type="GO" id="GO:0005829">
    <property type="term" value="C:cytosol"/>
    <property type="evidence" value="ECO:0007669"/>
    <property type="project" value="UniProtKB-ARBA"/>
</dbReference>
<organism evidence="21 22">
    <name type="scientific">Dimorphilus gyrociliatus</name>
    <dbReference type="NCBI Taxonomy" id="2664684"/>
    <lineage>
        <taxon>Eukaryota</taxon>
        <taxon>Metazoa</taxon>
        <taxon>Spiralia</taxon>
        <taxon>Lophotrochozoa</taxon>
        <taxon>Annelida</taxon>
        <taxon>Polychaeta</taxon>
        <taxon>Polychaeta incertae sedis</taxon>
        <taxon>Dinophilidae</taxon>
        <taxon>Dimorphilus</taxon>
    </lineage>
</organism>
<dbReference type="InterPro" id="IPR036390">
    <property type="entry name" value="WH_DNA-bd_sf"/>
</dbReference>
<dbReference type="InterPro" id="IPR036625">
    <property type="entry name" value="E3-bd_dom_sf"/>
</dbReference>
<evidence type="ECO:0000256" key="4">
    <source>
        <dbReference type="ARBA" id="ARBA00007317"/>
    </source>
</evidence>
<protein>
    <recommendedName>
        <fullName evidence="16">Dihydrolipoamide acetyltransferase component of pyruvate dehydrogenase complex</fullName>
        <ecNumber evidence="16">2.3.1.-</ecNumber>
    </recommendedName>
</protein>
<dbReference type="GO" id="GO:0005634">
    <property type="term" value="C:nucleus"/>
    <property type="evidence" value="ECO:0007669"/>
    <property type="project" value="UniProtKB-SubCell"/>
</dbReference>
<dbReference type="SUPFAM" id="SSF52777">
    <property type="entry name" value="CoA-dependent acyltransferases"/>
    <property type="match status" value="1"/>
</dbReference>
<dbReference type="AlphaFoldDB" id="A0A7I8VTD1"/>
<dbReference type="GO" id="GO:0043754">
    <property type="term" value="F:dihydrolipoamide branched chain acyltransferase activity"/>
    <property type="evidence" value="ECO:0007669"/>
    <property type="project" value="UniProtKB-EC"/>
</dbReference>
<keyword evidence="8" id="KW-0805">Transcription regulation</keyword>